<organism evidence="1 2">
    <name type="scientific">Actinobacillus ureae ATCC 25976</name>
    <dbReference type="NCBI Taxonomy" id="887324"/>
    <lineage>
        <taxon>Bacteria</taxon>
        <taxon>Pseudomonadati</taxon>
        <taxon>Pseudomonadota</taxon>
        <taxon>Gammaproteobacteria</taxon>
        <taxon>Pasteurellales</taxon>
        <taxon>Pasteurellaceae</taxon>
        <taxon>Actinobacillus</taxon>
    </lineage>
</organism>
<keyword evidence="2" id="KW-1185">Reference proteome</keyword>
<proteinExistence type="predicted"/>
<dbReference type="AlphaFoldDB" id="E8KJS5"/>
<accession>E8KJS5</accession>
<dbReference type="HOGENOM" id="CLU_3264541_0_0_6"/>
<dbReference type="PROSITE" id="PS51257">
    <property type="entry name" value="PROKAR_LIPOPROTEIN"/>
    <property type="match status" value="1"/>
</dbReference>
<protein>
    <submittedName>
        <fullName evidence="1">Uncharacterized protein</fullName>
    </submittedName>
</protein>
<dbReference type="Proteomes" id="UP000005467">
    <property type="component" value="Unassembled WGS sequence"/>
</dbReference>
<evidence type="ECO:0000313" key="1">
    <source>
        <dbReference type="EMBL" id="EFX90853.1"/>
    </source>
</evidence>
<evidence type="ECO:0000313" key="2">
    <source>
        <dbReference type="Proteomes" id="UP000005467"/>
    </source>
</evidence>
<comment type="caution">
    <text evidence="1">The sequence shown here is derived from an EMBL/GenBank/DDBJ whole genome shotgun (WGS) entry which is preliminary data.</text>
</comment>
<gene>
    <name evidence="1" type="ORF">HMPREF0027_2092</name>
</gene>
<reference evidence="1 2" key="1">
    <citation type="submission" date="2011-01" db="EMBL/GenBank/DDBJ databases">
        <authorList>
            <person name="Muzny D."/>
            <person name="Qin X."/>
            <person name="Deng J."/>
            <person name="Jiang H."/>
            <person name="Liu Y."/>
            <person name="Qu J."/>
            <person name="Song X.-Z."/>
            <person name="Zhang L."/>
            <person name="Thornton R."/>
            <person name="Coyle M."/>
            <person name="Francisco L."/>
            <person name="Jackson L."/>
            <person name="Javaid M."/>
            <person name="Korchina V."/>
            <person name="Kovar C."/>
            <person name="Mata R."/>
            <person name="Mathew T."/>
            <person name="Ngo R."/>
            <person name="Nguyen L."/>
            <person name="Nguyen N."/>
            <person name="Okwuonu G."/>
            <person name="Ongeri F."/>
            <person name="Pham C."/>
            <person name="Simmons D."/>
            <person name="Wilczek-Boney K."/>
            <person name="Hale W."/>
            <person name="Jakkamsetti A."/>
            <person name="Pham P."/>
            <person name="Ruth R."/>
            <person name="San Lucas F."/>
            <person name="Warren J."/>
            <person name="Zhang J."/>
            <person name="Zhao Z."/>
            <person name="Zhou C."/>
            <person name="Zhu D."/>
            <person name="Lee S."/>
            <person name="Bess C."/>
            <person name="Blankenburg K."/>
            <person name="Forbes L."/>
            <person name="Fu Q."/>
            <person name="Gubbala S."/>
            <person name="Hirani K."/>
            <person name="Jayaseelan J.C."/>
            <person name="Lara F."/>
            <person name="Munidasa M."/>
            <person name="Palculict T."/>
            <person name="Patil S."/>
            <person name="Pu L.-L."/>
            <person name="Saada N."/>
            <person name="Tang L."/>
            <person name="Weissenberger G."/>
            <person name="Zhu Y."/>
            <person name="Hemphill L."/>
            <person name="Shang Y."/>
            <person name="Youmans B."/>
            <person name="Ayvaz T."/>
            <person name="Ross M."/>
            <person name="Santibanez J."/>
            <person name="Aqrawi P."/>
            <person name="Gross S."/>
            <person name="Joshi V."/>
            <person name="Fowler G."/>
            <person name="Nazareth L."/>
            <person name="Reid J."/>
            <person name="Worley K."/>
            <person name="Petrosino J."/>
            <person name="Highlander S."/>
            <person name="Gibbs R."/>
        </authorList>
    </citation>
    <scope>NUCLEOTIDE SEQUENCE [LARGE SCALE GENOMIC DNA]</scope>
    <source>
        <strain evidence="1 2">ATCC 25976</strain>
    </source>
</reference>
<name>E8KJS5_9PAST</name>
<sequence>MKLATLTKVSAGVLVALALTACDDKNTDAKTTAKPVAEKLL</sequence>
<dbReference type="EMBL" id="AEVG01000134">
    <property type="protein sequence ID" value="EFX90853.1"/>
    <property type="molecule type" value="Genomic_DNA"/>
</dbReference>